<evidence type="ECO:0000313" key="5">
    <source>
        <dbReference type="Proteomes" id="UP000326458"/>
    </source>
</evidence>
<organism evidence="4 5">
    <name type="scientific">Muntiacus muntjak</name>
    <name type="common">Barking deer</name>
    <name type="synonym">Indian muntjac</name>
    <dbReference type="NCBI Taxonomy" id="9888"/>
    <lineage>
        <taxon>Eukaryota</taxon>
        <taxon>Metazoa</taxon>
        <taxon>Chordata</taxon>
        <taxon>Craniata</taxon>
        <taxon>Vertebrata</taxon>
        <taxon>Euteleostomi</taxon>
        <taxon>Mammalia</taxon>
        <taxon>Eutheria</taxon>
        <taxon>Laurasiatheria</taxon>
        <taxon>Artiodactyla</taxon>
        <taxon>Ruminantia</taxon>
        <taxon>Pecora</taxon>
        <taxon>Cervidae</taxon>
        <taxon>Muntiacinae</taxon>
        <taxon>Muntiacus</taxon>
    </lineage>
</organism>
<sequence length="174" mass="19408">MDEPSSELSEEDLGTKETERSKTESSKMESSETQSCETESSEMESSEAMFPEIEFPKIKPSKPEPSEAQPKKAKQKTTKGRCDCSCCHHCCSSNNVESFTSYFPREAMNVMNSFVMDMFEGIIEETGLFAGSNKCCTITSREIQTSERLLVTGETGKHAMSEATRAVIRYATCR</sequence>
<dbReference type="InterPro" id="IPR007125">
    <property type="entry name" value="H2A/H2B/H3"/>
</dbReference>
<dbReference type="Proteomes" id="UP000326458">
    <property type="component" value="Unassembled WGS sequence"/>
</dbReference>
<dbReference type="InterPro" id="IPR000558">
    <property type="entry name" value="Histone_H2B"/>
</dbReference>
<dbReference type="Pfam" id="PF00125">
    <property type="entry name" value="Histone"/>
    <property type="match status" value="1"/>
</dbReference>
<dbReference type="PANTHER" id="PTHR23428">
    <property type="entry name" value="HISTONE H2B"/>
    <property type="match status" value="1"/>
</dbReference>
<dbReference type="InterPro" id="IPR009072">
    <property type="entry name" value="Histone-fold"/>
</dbReference>
<dbReference type="GO" id="GO:0000786">
    <property type="term" value="C:nucleosome"/>
    <property type="evidence" value="ECO:0007669"/>
    <property type="project" value="InterPro"/>
</dbReference>
<feature type="compositionally biased region" description="Acidic residues" evidence="2">
    <location>
        <begin position="1"/>
        <end position="12"/>
    </location>
</feature>
<dbReference type="CDD" id="cd22910">
    <property type="entry name" value="HFD_H2B"/>
    <property type="match status" value="1"/>
</dbReference>
<dbReference type="SMART" id="SM00427">
    <property type="entry name" value="H2B"/>
    <property type="match status" value="1"/>
</dbReference>
<dbReference type="GO" id="GO:0046982">
    <property type="term" value="F:protein heterodimerization activity"/>
    <property type="evidence" value="ECO:0007669"/>
    <property type="project" value="InterPro"/>
</dbReference>
<gene>
    <name evidence="4" type="ORF">FD754_021254</name>
</gene>
<feature type="region of interest" description="Disordered" evidence="2">
    <location>
        <begin position="1"/>
        <end position="77"/>
    </location>
</feature>
<dbReference type="GO" id="GO:0003677">
    <property type="term" value="F:DNA binding"/>
    <property type="evidence" value="ECO:0007669"/>
    <property type="project" value="InterPro"/>
</dbReference>
<feature type="compositionally biased region" description="Basic and acidic residues" evidence="2">
    <location>
        <begin position="54"/>
        <end position="65"/>
    </location>
</feature>
<accession>A0A5N3V5U5</accession>
<dbReference type="SUPFAM" id="SSF47113">
    <property type="entry name" value="Histone-fold"/>
    <property type="match status" value="1"/>
</dbReference>
<dbReference type="PRINTS" id="PR00621">
    <property type="entry name" value="HISTONEH2B"/>
</dbReference>
<feature type="compositionally biased region" description="Basic and acidic residues" evidence="2">
    <location>
        <begin position="13"/>
        <end position="30"/>
    </location>
</feature>
<comment type="similarity">
    <text evidence="1">Belongs to the histone H2B family.</text>
</comment>
<evidence type="ECO:0000256" key="1">
    <source>
        <dbReference type="ARBA" id="ARBA00006846"/>
    </source>
</evidence>
<proteinExistence type="inferred from homology"/>
<comment type="caution">
    <text evidence="4">The sequence shown here is derived from an EMBL/GenBank/DDBJ whole genome shotgun (WGS) entry which is preliminary data.</text>
</comment>
<protein>
    <recommendedName>
        <fullName evidence="3">Core Histone H2A/H2B/H3 domain-containing protein</fullName>
    </recommendedName>
</protein>
<evidence type="ECO:0000259" key="3">
    <source>
        <dbReference type="Pfam" id="PF00125"/>
    </source>
</evidence>
<evidence type="ECO:0000256" key="2">
    <source>
        <dbReference type="SAM" id="MobiDB-lite"/>
    </source>
</evidence>
<name>A0A5N3V5U5_MUNMU</name>
<reference evidence="4 5" key="1">
    <citation type="submission" date="2019-06" db="EMBL/GenBank/DDBJ databases">
        <title>Discovery of a novel chromosome fission-fusion reversal in muntjac.</title>
        <authorList>
            <person name="Mudd A.B."/>
            <person name="Bredeson J.V."/>
            <person name="Baum R."/>
            <person name="Hockemeyer D."/>
            <person name="Rokhsar D.S."/>
        </authorList>
    </citation>
    <scope>NUCLEOTIDE SEQUENCE [LARGE SCALE GENOMIC DNA]</scope>
    <source>
        <strain evidence="4">UTSW_UCB_Mm</strain>
        <tissue evidence="4">Fibroblast cell line</tissue>
    </source>
</reference>
<evidence type="ECO:0000313" key="4">
    <source>
        <dbReference type="EMBL" id="KAB0344328.1"/>
    </source>
</evidence>
<dbReference type="GO" id="GO:0030527">
    <property type="term" value="F:structural constituent of chromatin"/>
    <property type="evidence" value="ECO:0007669"/>
    <property type="project" value="InterPro"/>
</dbReference>
<dbReference type="Gene3D" id="1.10.20.10">
    <property type="entry name" value="Histone, subunit A"/>
    <property type="match status" value="1"/>
</dbReference>
<dbReference type="AlphaFoldDB" id="A0A5N3V5U5"/>
<dbReference type="EMBL" id="VCEA01000003">
    <property type="protein sequence ID" value="KAB0344328.1"/>
    <property type="molecule type" value="Genomic_DNA"/>
</dbReference>
<feature type="domain" description="Core Histone H2A/H2B/H3" evidence="3">
    <location>
        <begin position="103"/>
        <end position="146"/>
    </location>
</feature>
<keyword evidence="5" id="KW-1185">Reference proteome</keyword>